<dbReference type="PANTHER" id="PTHR32305:SF17">
    <property type="entry name" value="TRNA NUCLEASE WAPA"/>
    <property type="match status" value="1"/>
</dbReference>
<evidence type="ECO:0000256" key="2">
    <source>
        <dbReference type="ARBA" id="ARBA00022525"/>
    </source>
</evidence>
<proteinExistence type="predicted"/>
<dbReference type="RefSeq" id="WP_228475739.1">
    <property type="nucleotide sequence ID" value="NZ_CEEK01000082.1"/>
</dbReference>
<dbReference type="Proteomes" id="UP000069831">
    <property type="component" value="Unassembled WGS sequence"/>
</dbReference>
<protein>
    <submittedName>
        <fullName evidence="5">Cell wall-associated polypeptide CWBP200</fullName>
    </submittedName>
</protein>
<gene>
    <name evidence="5" type="primary">wapA_1</name>
    <name evidence="5" type="ORF">ERS132457_01093</name>
</gene>
<evidence type="ECO:0000313" key="5">
    <source>
        <dbReference type="EMBL" id="CYV85073.1"/>
    </source>
</evidence>
<reference evidence="5 6" key="1">
    <citation type="submission" date="2016-02" db="EMBL/GenBank/DDBJ databases">
        <authorList>
            <consortium name="Pathogen Informatics"/>
        </authorList>
    </citation>
    <scope>NUCLEOTIDE SEQUENCE [LARGE SCALE GENOMIC DNA]</scope>
    <source>
        <strain evidence="5 6">LSS95</strain>
    </source>
</reference>
<sequence>MPFTEQPSRPQTPQANPFAYNGEARDVTGLDYLRARYYDSQAGTFLTADSYPGSQTDPLSQNLYAYVQNNPANYTDPSGHIWKTLTNAYNTAKKAVSKAYNAAKKVVVDTYNTVKKAVVNTYNTIKSAVGHAVNWVGQKVNQAVNWAGNAVRQTTNWIGQQFTSQRGYNNSTRNYVTYQQSEAQRQAIAQQQYQQRVNQEYITATGIKGQPKTREAQNLIKNWGPALSFMYTHVCKTANHWVDSGVKFLKNVDWKDVLKNAAGIAGEFFYVNDIYRVITGTDPITGEKASRLEAAAWLATDLISMGGSKFGKLAKVATKADNLFDVVKGSKIVSRANKAIDGTKTFIKSNVGKLLDTPFGFSPQLAGVGGMTMNAGGTTLREVGQNAKKGFDNLVQAFAKNGDEVTQGAGRGSKNSKAVGNMNEFLESDFGQEIGDSLQKTKKRYDGQSVYKVTESIGELKKGDQLYLDGLHKDHLEVFDKRGKLKDVLNLDGTSNLDKLNKAIGRRLP</sequence>
<evidence type="ECO:0000256" key="1">
    <source>
        <dbReference type="ARBA" id="ARBA00004613"/>
    </source>
</evidence>
<dbReference type="InterPro" id="IPR027797">
    <property type="entry name" value="PT-TG_dom"/>
</dbReference>
<dbReference type="GO" id="GO:0005576">
    <property type="term" value="C:extracellular region"/>
    <property type="evidence" value="ECO:0007669"/>
    <property type="project" value="UniProtKB-SubCell"/>
</dbReference>
<dbReference type="AlphaFoldDB" id="A0A116NNQ5"/>
<dbReference type="NCBIfam" id="TIGR03696">
    <property type="entry name" value="Rhs_assc_core"/>
    <property type="match status" value="1"/>
</dbReference>
<evidence type="ECO:0000256" key="3">
    <source>
        <dbReference type="SAM" id="MobiDB-lite"/>
    </source>
</evidence>
<feature type="domain" description="Pre-toxin TG" evidence="4">
    <location>
        <begin position="258"/>
        <end position="331"/>
    </location>
</feature>
<dbReference type="InterPro" id="IPR050708">
    <property type="entry name" value="T6SS_VgrG/RHS"/>
</dbReference>
<dbReference type="PANTHER" id="PTHR32305">
    <property type="match status" value="1"/>
</dbReference>
<feature type="compositionally biased region" description="Polar residues" evidence="3">
    <location>
        <begin position="1"/>
        <end position="15"/>
    </location>
</feature>
<dbReference type="Gene3D" id="2.180.10.10">
    <property type="entry name" value="RHS repeat-associated core"/>
    <property type="match status" value="1"/>
</dbReference>
<evidence type="ECO:0000259" key="4">
    <source>
        <dbReference type="Pfam" id="PF14449"/>
    </source>
</evidence>
<dbReference type="InterPro" id="IPR022385">
    <property type="entry name" value="Rhs_assc_core"/>
</dbReference>
<organism evidence="5 6">
    <name type="scientific">Streptococcus suis</name>
    <dbReference type="NCBI Taxonomy" id="1307"/>
    <lineage>
        <taxon>Bacteria</taxon>
        <taxon>Bacillati</taxon>
        <taxon>Bacillota</taxon>
        <taxon>Bacilli</taxon>
        <taxon>Lactobacillales</taxon>
        <taxon>Streptococcaceae</taxon>
        <taxon>Streptococcus</taxon>
    </lineage>
</organism>
<dbReference type="EMBL" id="FIIR01000010">
    <property type="protein sequence ID" value="CYV85073.1"/>
    <property type="molecule type" value="Genomic_DNA"/>
</dbReference>
<evidence type="ECO:0000313" key="6">
    <source>
        <dbReference type="Proteomes" id="UP000069831"/>
    </source>
</evidence>
<name>A0A116NNQ5_STRSU</name>
<accession>A0A116NNQ5</accession>
<dbReference type="Pfam" id="PF14449">
    <property type="entry name" value="PT-TG"/>
    <property type="match status" value="1"/>
</dbReference>
<feature type="region of interest" description="Disordered" evidence="3">
    <location>
        <begin position="1"/>
        <end position="21"/>
    </location>
</feature>
<keyword evidence="2" id="KW-0964">Secreted</keyword>
<comment type="subcellular location">
    <subcellularLocation>
        <location evidence="1">Secreted</location>
    </subcellularLocation>
</comment>